<dbReference type="EMBL" id="JABTTQ020000005">
    <property type="protein sequence ID" value="KAK6154420.1"/>
    <property type="molecule type" value="Genomic_DNA"/>
</dbReference>
<feature type="region of interest" description="Disordered" evidence="1">
    <location>
        <begin position="1"/>
        <end position="108"/>
    </location>
</feature>
<name>A0ABR0X7I2_REHGL</name>
<dbReference type="Proteomes" id="UP001318860">
    <property type="component" value="Unassembled WGS sequence"/>
</dbReference>
<gene>
    <name evidence="2" type="ORF">DH2020_008668</name>
</gene>
<evidence type="ECO:0000313" key="3">
    <source>
        <dbReference type="Proteomes" id="UP001318860"/>
    </source>
</evidence>
<keyword evidence="3" id="KW-1185">Reference proteome</keyword>
<accession>A0ABR0X7I2</accession>
<organism evidence="2 3">
    <name type="scientific">Rehmannia glutinosa</name>
    <name type="common">Chinese foxglove</name>
    <dbReference type="NCBI Taxonomy" id="99300"/>
    <lineage>
        <taxon>Eukaryota</taxon>
        <taxon>Viridiplantae</taxon>
        <taxon>Streptophyta</taxon>
        <taxon>Embryophyta</taxon>
        <taxon>Tracheophyta</taxon>
        <taxon>Spermatophyta</taxon>
        <taxon>Magnoliopsida</taxon>
        <taxon>eudicotyledons</taxon>
        <taxon>Gunneridae</taxon>
        <taxon>Pentapetalae</taxon>
        <taxon>asterids</taxon>
        <taxon>lamiids</taxon>
        <taxon>Lamiales</taxon>
        <taxon>Orobanchaceae</taxon>
        <taxon>Rehmannieae</taxon>
        <taxon>Rehmannia</taxon>
    </lineage>
</organism>
<evidence type="ECO:0000313" key="2">
    <source>
        <dbReference type="EMBL" id="KAK6154420.1"/>
    </source>
</evidence>
<protein>
    <submittedName>
        <fullName evidence="2">Uncharacterized protein</fullName>
    </submittedName>
</protein>
<proteinExistence type="predicted"/>
<feature type="compositionally biased region" description="Basic residues" evidence="1">
    <location>
        <begin position="1"/>
        <end position="10"/>
    </location>
</feature>
<evidence type="ECO:0000256" key="1">
    <source>
        <dbReference type="SAM" id="MobiDB-lite"/>
    </source>
</evidence>
<feature type="compositionally biased region" description="Basic residues" evidence="1">
    <location>
        <begin position="33"/>
        <end position="64"/>
    </location>
</feature>
<feature type="compositionally biased region" description="Low complexity" evidence="1">
    <location>
        <begin position="152"/>
        <end position="164"/>
    </location>
</feature>
<comment type="caution">
    <text evidence="2">The sequence shown here is derived from an EMBL/GenBank/DDBJ whole genome shotgun (WGS) entry which is preliminary data.</text>
</comment>
<reference evidence="2 3" key="1">
    <citation type="journal article" date="2021" name="Comput. Struct. Biotechnol. J.">
        <title>De novo genome assembly of the potent medicinal plant Rehmannia glutinosa using nanopore technology.</title>
        <authorList>
            <person name="Ma L."/>
            <person name="Dong C."/>
            <person name="Song C."/>
            <person name="Wang X."/>
            <person name="Zheng X."/>
            <person name="Niu Y."/>
            <person name="Chen S."/>
            <person name="Feng W."/>
        </authorList>
    </citation>
    <scope>NUCLEOTIDE SEQUENCE [LARGE SCALE GENOMIC DNA]</scope>
    <source>
        <strain evidence="2">DH-2019</strain>
    </source>
</reference>
<sequence length="172" mass="19271">MVRHRLRRRAVFPSQIPSLPTTRLHEPTGVARVHPRRRGRLRPVRPRHRNIPLGHRQLRRRRNPRLWPPDRGLPGPPRAAVGDHQAPPRQQPLPDGGHRRRLRFSGESIFRRPRRAGVRRRLRGLSNFQPAVPCVGPHAEGEAPAGGGGAPGRRNPTRAAAARGAPPPSVQQ</sequence>
<feature type="region of interest" description="Disordered" evidence="1">
    <location>
        <begin position="120"/>
        <end position="172"/>
    </location>
</feature>